<organism evidence="2 3">
    <name type="scientific">Rhodotorula taiwanensis</name>
    <dbReference type="NCBI Taxonomy" id="741276"/>
    <lineage>
        <taxon>Eukaryota</taxon>
        <taxon>Fungi</taxon>
        <taxon>Dikarya</taxon>
        <taxon>Basidiomycota</taxon>
        <taxon>Pucciniomycotina</taxon>
        <taxon>Microbotryomycetes</taxon>
        <taxon>Sporidiobolales</taxon>
        <taxon>Sporidiobolaceae</taxon>
        <taxon>Rhodotorula</taxon>
    </lineage>
</organism>
<dbReference type="GO" id="GO:0016787">
    <property type="term" value="F:hydrolase activity"/>
    <property type="evidence" value="ECO:0007669"/>
    <property type="project" value="UniProtKB-KW"/>
</dbReference>
<comment type="caution">
    <text evidence="2">The sequence shown here is derived from an EMBL/GenBank/DDBJ whole genome shotgun (WGS) entry which is preliminary data.</text>
</comment>
<accession>A0A2S5BI43</accession>
<keyword evidence="3" id="KW-1185">Reference proteome</keyword>
<dbReference type="EMBL" id="PJQD01000005">
    <property type="protein sequence ID" value="POY76437.1"/>
    <property type="molecule type" value="Genomic_DNA"/>
</dbReference>
<evidence type="ECO:0000259" key="1">
    <source>
        <dbReference type="Pfam" id="PF02230"/>
    </source>
</evidence>
<evidence type="ECO:0000313" key="3">
    <source>
        <dbReference type="Proteomes" id="UP000237144"/>
    </source>
</evidence>
<reference evidence="2 3" key="1">
    <citation type="journal article" date="2018" name="Front. Microbiol.">
        <title>Prospects for Fungal Bioremediation of Acidic Radioactive Waste Sites: Characterization and Genome Sequence of Rhodotorula taiwanensis MD1149.</title>
        <authorList>
            <person name="Tkavc R."/>
            <person name="Matrosova V.Y."/>
            <person name="Grichenko O.E."/>
            <person name="Gostincar C."/>
            <person name="Volpe R.P."/>
            <person name="Klimenkova P."/>
            <person name="Gaidamakova E.K."/>
            <person name="Zhou C.E."/>
            <person name="Stewart B.J."/>
            <person name="Lyman M.G."/>
            <person name="Malfatti S.A."/>
            <person name="Rubinfeld B."/>
            <person name="Courtot M."/>
            <person name="Singh J."/>
            <person name="Dalgard C.L."/>
            <person name="Hamilton T."/>
            <person name="Frey K.G."/>
            <person name="Gunde-Cimerman N."/>
            <person name="Dugan L."/>
            <person name="Daly M.J."/>
        </authorList>
    </citation>
    <scope>NUCLEOTIDE SEQUENCE [LARGE SCALE GENOMIC DNA]</scope>
    <source>
        <strain evidence="2 3">MD1149</strain>
    </source>
</reference>
<dbReference type="OrthoDB" id="437457at2759"/>
<dbReference type="Pfam" id="PF02230">
    <property type="entry name" value="Abhydrolase_2"/>
    <property type="match status" value="1"/>
</dbReference>
<dbReference type="InterPro" id="IPR003140">
    <property type="entry name" value="PLipase/COase/thioEstase"/>
</dbReference>
<dbReference type="Proteomes" id="UP000237144">
    <property type="component" value="Unassembled WGS sequence"/>
</dbReference>
<sequence length="278" mass="30101">MGELSVIPVQATASHPAPQLQQVDRKLRSEYSRPRDGNVESNLLILLHGLGDTAKPFAHLGQSLNLPQTAVLALQAPARIPLLEEEAYQWWDSFDHLGEVIQNPNPTETLALLTKVLEHLVAPPTAVPPGCGWLPSQIHLFGFAQGASCAGELALAWSRSRPAAEHLASLVSVSAPLLSHPTLSTPAATKVGLVFRSGEERATGAASWRKGFKDVREIKLPGGRGREGMPRGMDEWRDIMRFWSEVLIRRSALEFGKDVYEVTGGVAAAQQAGPQPQP</sequence>
<proteinExistence type="predicted"/>
<dbReference type="InterPro" id="IPR029058">
    <property type="entry name" value="AB_hydrolase_fold"/>
</dbReference>
<dbReference type="Gene3D" id="3.40.50.1820">
    <property type="entry name" value="alpha/beta hydrolase"/>
    <property type="match status" value="1"/>
</dbReference>
<gene>
    <name evidence="2" type="ORF">BMF94_0636</name>
</gene>
<name>A0A2S5BI43_9BASI</name>
<evidence type="ECO:0000313" key="2">
    <source>
        <dbReference type="EMBL" id="POY76437.1"/>
    </source>
</evidence>
<dbReference type="STRING" id="741276.A0A2S5BI43"/>
<protein>
    <submittedName>
        <fullName evidence="2">A/B superfamily hydrolase</fullName>
    </submittedName>
</protein>
<dbReference type="AlphaFoldDB" id="A0A2S5BI43"/>
<keyword evidence="2" id="KW-0378">Hydrolase</keyword>
<feature type="domain" description="Phospholipase/carboxylesterase/thioesterase" evidence="1">
    <location>
        <begin position="40"/>
        <end position="184"/>
    </location>
</feature>
<dbReference type="SUPFAM" id="SSF53474">
    <property type="entry name" value="alpha/beta-Hydrolases"/>
    <property type="match status" value="1"/>
</dbReference>